<proteinExistence type="predicted"/>
<evidence type="ECO:0000313" key="2">
    <source>
        <dbReference type="EMBL" id="KAF5553901.1"/>
    </source>
</evidence>
<dbReference type="OrthoDB" id="5043946at2759"/>
<sequence>MSRLIRPFAFPRHSITRSIQPFSNIIRLTHSQSDSDNHAPETPEVTLEMVYKEIREQNKELREQNKELREQKQVIHKIQRYQQDQERKEKQRILEEEQRHWLLKFFHNHENKFK</sequence>
<dbReference type="AlphaFoldDB" id="A0A8H5JFX1"/>
<dbReference type="Proteomes" id="UP000582016">
    <property type="component" value="Unassembled WGS sequence"/>
</dbReference>
<accession>A0A8H5JFX1</accession>
<protein>
    <submittedName>
        <fullName evidence="2">Uncharacterized protein</fullName>
    </submittedName>
</protein>
<dbReference type="EMBL" id="JAAOAQ010000334">
    <property type="protein sequence ID" value="KAF5553901.1"/>
    <property type="molecule type" value="Genomic_DNA"/>
</dbReference>
<evidence type="ECO:0000256" key="1">
    <source>
        <dbReference type="SAM" id="Coils"/>
    </source>
</evidence>
<evidence type="ECO:0000313" key="3">
    <source>
        <dbReference type="Proteomes" id="UP000582016"/>
    </source>
</evidence>
<feature type="coiled-coil region" evidence="1">
    <location>
        <begin position="44"/>
        <end position="98"/>
    </location>
</feature>
<reference evidence="2 3" key="1">
    <citation type="submission" date="2020-05" db="EMBL/GenBank/DDBJ databases">
        <title>Identification and distribution of gene clusters putatively required for synthesis of sphingolipid metabolism inhibitors in phylogenetically diverse species of the filamentous fungus Fusarium.</title>
        <authorList>
            <person name="Kim H.-S."/>
            <person name="Busman M."/>
            <person name="Brown D.W."/>
            <person name="Divon H."/>
            <person name="Uhlig S."/>
            <person name="Proctor R.H."/>
        </authorList>
    </citation>
    <scope>NUCLEOTIDE SEQUENCE [LARGE SCALE GENOMIC DNA]</scope>
    <source>
        <strain evidence="2 3">NRRL 13617</strain>
    </source>
</reference>
<organism evidence="2 3">
    <name type="scientific">Fusarium phyllophilum</name>
    <dbReference type="NCBI Taxonomy" id="47803"/>
    <lineage>
        <taxon>Eukaryota</taxon>
        <taxon>Fungi</taxon>
        <taxon>Dikarya</taxon>
        <taxon>Ascomycota</taxon>
        <taxon>Pezizomycotina</taxon>
        <taxon>Sordariomycetes</taxon>
        <taxon>Hypocreomycetidae</taxon>
        <taxon>Hypocreales</taxon>
        <taxon>Nectriaceae</taxon>
        <taxon>Fusarium</taxon>
        <taxon>Fusarium fujikuroi species complex</taxon>
    </lineage>
</organism>
<name>A0A8H5JFX1_9HYPO</name>
<keyword evidence="1" id="KW-0175">Coiled coil</keyword>
<gene>
    <name evidence="2" type="ORF">FPHYL_8582</name>
</gene>
<keyword evidence="3" id="KW-1185">Reference proteome</keyword>
<comment type="caution">
    <text evidence="2">The sequence shown here is derived from an EMBL/GenBank/DDBJ whole genome shotgun (WGS) entry which is preliminary data.</text>
</comment>